<evidence type="ECO:0000313" key="9">
    <source>
        <dbReference type="Proteomes" id="UP001597546"/>
    </source>
</evidence>
<feature type="transmembrane region" description="Helical" evidence="6">
    <location>
        <begin position="61"/>
        <end position="81"/>
    </location>
</feature>
<dbReference type="InterPro" id="IPR000917">
    <property type="entry name" value="Sulfatase_N"/>
</dbReference>
<evidence type="ECO:0000256" key="2">
    <source>
        <dbReference type="ARBA" id="ARBA00022475"/>
    </source>
</evidence>
<dbReference type="Gene3D" id="3.40.720.10">
    <property type="entry name" value="Alkaline Phosphatase, subunit A"/>
    <property type="match status" value="1"/>
</dbReference>
<keyword evidence="2" id="KW-1003">Cell membrane</keyword>
<sequence>MLKYIRSNIYIALVLRLLIIFLLYTVGRAVFLIFNLNSFTGLNIHELYRIFLGGLKFDLSAIIYVNILFIISQIIPFKFVYNIKYQKLSAYLFYIPNAIGILANTSDIVYYPFTLKRTTFSVFSQFENESNLSKLFFKFAFLDYWYITVFFILMLFLMVWLYKKIKIGLPIISKPIPYYVGTTMMMLVLFWFCIAAMRGGFRHSTRPITLSNAGEFVTDPAEINIVINTPFSIIRTVKTKPLKKVSYFNQSALDSLYNPIKNSNEANQSFNKKNIVVLVLESFSREYIGSFNKNLDNGKYKGYAPFLDSLKSVSLSFNNAYANGRKSIEGLPSVIASIPGINEPFVLGYYSGNKINSLASLLGKEGYHTSFFHGAPNGSMGFSSFVNVAGVKNYYGKTEYNNDADFDQIWGIWDEPFLQYWAKQLNTFKEPFFSNIFTVSSHHPFKVPSQYEGKFPKGTLPIHQNIGYTDMALKKFFQAAQKSAWYKNTIFVITADHSTVAWHDEYKTLLGAFAVPIMIFDPSGNLKGEIDRPVQQIDILPTIMNYLHYDKPYFAFGNDMLKPSENQFVINTINGDYQIIMGNYLMIYRNDKVLKLFNYKDDIFLKNDIKETAQIQVEKMEQHLKAFIQQYNDHMINNDLIAK</sequence>
<dbReference type="EC" id="2.7.8.-" evidence="8"/>
<keyword evidence="9" id="KW-1185">Reference proteome</keyword>
<dbReference type="PANTHER" id="PTHR47371:SF3">
    <property type="entry name" value="PHOSPHOGLYCEROL TRANSFERASE I"/>
    <property type="match status" value="1"/>
</dbReference>
<dbReference type="PANTHER" id="PTHR47371">
    <property type="entry name" value="LIPOTEICHOIC ACID SYNTHASE"/>
    <property type="match status" value="1"/>
</dbReference>
<name>A0ABW5TQM4_9SPHI</name>
<evidence type="ECO:0000256" key="6">
    <source>
        <dbReference type="SAM" id="Phobius"/>
    </source>
</evidence>
<reference evidence="9" key="1">
    <citation type="journal article" date="2019" name="Int. J. Syst. Evol. Microbiol.">
        <title>The Global Catalogue of Microorganisms (GCM) 10K type strain sequencing project: providing services to taxonomists for standard genome sequencing and annotation.</title>
        <authorList>
            <consortium name="The Broad Institute Genomics Platform"/>
            <consortium name="The Broad Institute Genome Sequencing Center for Infectious Disease"/>
            <person name="Wu L."/>
            <person name="Ma J."/>
        </authorList>
    </citation>
    <scope>NUCLEOTIDE SEQUENCE [LARGE SCALE GENOMIC DNA]</scope>
    <source>
        <strain evidence="9">KCTC 42456</strain>
    </source>
</reference>
<proteinExistence type="predicted"/>
<keyword evidence="3 6" id="KW-0812">Transmembrane</keyword>
<dbReference type="InterPro" id="IPR012160">
    <property type="entry name" value="LtaS-like"/>
</dbReference>
<evidence type="ECO:0000256" key="3">
    <source>
        <dbReference type="ARBA" id="ARBA00022692"/>
    </source>
</evidence>
<accession>A0ABW5TQM4</accession>
<comment type="caution">
    <text evidence="8">The sequence shown here is derived from an EMBL/GenBank/DDBJ whole genome shotgun (WGS) entry which is preliminary data.</text>
</comment>
<feature type="transmembrane region" description="Helical" evidence="6">
    <location>
        <begin position="93"/>
        <end position="113"/>
    </location>
</feature>
<dbReference type="PIRSF" id="PIRSF005091">
    <property type="entry name" value="Mmb_sulf_HI1246"/>
    <property type="match status" value="1"/>
</dbReference>
<feature type="domain" description="Sulfatase N-terminal" evidence="7">
    <location>
        <begin position="273"/>
        <end position="548"/>
    </location>
</feature>
<comment type="subcellular location">
    <subcellularLocation>
        <location evidence="1">Cell membrane</location>
        <topology evidence="1">Multi-pass membrane protein</topology>
    </subcellularLocation>
</comment>
<feature type="transmembrane region" description="Helical" evidence="6">
    <location>
        <begin position="9"/>
        <end position="34"/>
    </location>
</feature>
<evidence type="ECO:0000313" key="8">
    <source>
        <dbReference type="EMBL" id="MFD2731025.1"/>
    </source>
</evidence>
<dbReference type="CDD" id="cd16015">
    <property type="entry name" value="LTA_synthase"/>
    <property type="match status" value="1"/>
</dbReference>
<keyword evidence="8" id="KW-0808">Transferase</keyword>
<evidence type="ECO:0000259" key="7">
    <source>
        <dbReference type="Pfam" id="PF00884"/>
    </source>
</evidence>
<keyword evidence="4 6" id="KW-1133">Transmembrane helix</keyword>
<feature type="transmembrane region" description="Helical" evidence="6">
    <location>
        <begin position="175"/>
        <end position="197"/>
    </location>
</feature>
<dbReference type="Gene3D" id="3.30.1120.80">
    <property type="match status" value="1"/>
</dbReference>
<dbReference type="InterPro" id="IPR017850">
    <property type="entry name" value="Alkaline_phosphatase_core_sf"/>
</dbReference>
<organism evidence="8 9">
    <name type="scientific">Pedobacter alpinus</name>
    <dbReference type="NCBI Taxonomy" id="1590643"/>
    <lineage>
        <taxon>Bacteria</taxon>
        <taxon>Pseudomonadati</taxon>
        <taxon>Bacteroidota</taxon>
        <taxon>Sphingobacteriia</taxon>
        <taxon>Sphingobacteriales</taxon>
        <taxon>Sphingobacteriaceae</taxon>
        <taxon>Pedobacter</taxon>
    </lineage>
</organism>
<dbReference type="Pfam" id="PF00884">
    <property type="entry name" value="Sulfatase"/>
    <property type="match status" value="1"/>
</dbReference>
<evidence type="ECO:0000256" key="1">
    <source>
        <dbReference type="ARBA" id="ARBA00004651"/>
    </source>
</evidence>
<dbReference type="RefSeq" id="WP_379041811.1">
    <property type="nucleotide sequence ID" value="NZ_JBHSKW010000018.1"/>
</dbReference>
<evidence type="ECO:0000256" key="5">
    <source>
        <dbReference type="ARBA" id="ARBA00023136"/>
    </source>
</evidence>
<dbReference type="EMBL" id="JBHULV010000014">
    <property type="protein sequence ID" value="MFD2731025.1"/>
    <property type="molecule type" value="Genomic_DNA"/>
</dbReference>
<dbReference type="Proteomes" id="UP001597546">
    <property type="component" value="Unassembled WGS sequence"/>
</dbReference>
<dbReference type="InterPro" id="IPR050448">
    <property type="entry name" value="OpgB/LTA_synthase_biosynth"/>
</dbReference>
<gene>
    <name evidence="8" type="ORF">ACFSSE_04850</name>
</gene>
<keyword evidence="5 6" id="KW-0472">Membrane</keyword>
<dbReference type="SUPFAM" id="SSF53649">
    <property type="entry name" value="Alkaline phosphatase-like"/>
    <property type="match status" value="1"/>
</dbReference>
<protein>
    <submittedName>
        <fullName evidence="8">LTA synthase family protein</fullName>
        <ecNumber evidence="8">2.7.8.-</ecNumber>
    </submittedName>
</protein>
<evidence type="ECO:0000256" key="4">
    <source>
        <dbReference type="ARBA" id="ARBA00022989"/>
    </source>
</evidence>
<feature type="transmembrane region" description="Helical" evidence="6">
    <location>
        <begin position="144"/>
        <end position="163"/>
    </location>
</feature>
<dbReference type="GO" id="GO:0016740">
    <property type="term" value="F:transferase activity"/>
    <property type="evidence" value="ECO:0007669"/>
    <property type="project" value="UniProtKB-KW"/>
</dbReference>